<name>A0AAV9GL47_9PEZI</name>
<feature type="region of interest" description="Disordered" evidence="1">
    <location>
        <begin position="1"/>
        <end position="80"/>
    </location>
</feature>
<protein>
    <submittedName>
        <fullName evidence="2">Uncharacterized protein</fullName>
    </submittedName>
</protein>
<gene>
    <name evidence="2" type="ORF">QBC34DRAFT_119654</name>
</gene>
<proteinExistence type="predicted"/>
<keyword evidence="3" id="KW-1185">Reference proteome</keyword>
<feature type="compositionally biased region" description="Basic and acidic residues" evidence="1">
    <location>
        <begin position="62"/>
        <end position="78"/>
    </location>
</feature>
<organism evidence="2 3">
    <name type="scientific">Podospora aff. communis PSN243</name>
    <dbReference type="NCBI Taxonomy" id="3040156"/>
    <lineage>
        <taxon>Eukaryota</taxon>
        <taxon>Fungi</taxon>
        <taxon>Dikarya</taxon>
        <taxon>Ascomycota</taxon>
        <taxon>Pezizomycotina</taxon>
        <taxon>Sordariomycetes</taxon>
        <taxon>Sordariomycetidae</taxon>
        <taxon>Sordariales</taxon>
        <taxon>Podosporaceae</taxon>
        <taxon>Podospora</taxon>
    </lineage>
</organism>
<reference evidence="2" key="1">
    <citation type="journal article" date="2023" name="Mol. Phylogenet. Evol.">
        <title>Genome-scale phylogeny and comparative genomics of the fungal order Sordariales.</title>
        <authorList>
            <person name="Hensen N."/>
            <person name="Bonometti L."/>
            <person name="Westerberg I."/>
            <person name="Brannstrom I.O."/>
            <person name="Guillou S."/>
            <person name="Cros-Aarteil S."/>
            <person name="Calhoun S."/>
            <person name="Haridas S."/>
            <person name="Kuo A."/>
            <person name="Mondo S."/>
            <person name="Pangilinan J."/>
            <person name="Riley R."/>
            <person name="LaButti K."/>
            <person name="Andreopoulos B."/>
            <person name="Lipzen A."/>
            <person name="Chen C."/>
            <person name="Yan M."/>
            <person name="Daum C."/>
            <person name="Ng V."/>
            <person name="Clum A."/>
            <person name="Steindorff A."/>
            <person name="Ohm R.A."/>
            <person name="Martin F."/>
            <person name="Silar P."/>
            <person name="Natvig D.O."/>
            <person name="Lalanne C."/>
            <person name="Gautier V."/>
            <person name="Ament-Velasquez S.L."/>
            <person name="Kruys A."/>
            <person name="Hutchinson M.I."/>
            <person name="Powell A.J."/>
            <person name="Barry K."/>
            <person name="Miller A.N."/>
            <person name="Grigoriev I.V."/>
            <person name="Debuchy R."/>
            <person name="Gladieux P."/>
            <person name="Hiltunen Thoren M."/>
            <person name="Johannesson H."/>
        </authorList>
    </citation>
    <scope>NUCLEOTIDE SEQUENCE</scope>
    <source>
        <strain evidence="2">PSN243</strain>
    </source>
</reference>
<sequence>MQARVECKQKRKARQDPALAAHGTTMHATLEQEWAEGPNYSDRLPNIRQSSPARPCRGAPELQKRGEKRGGFKSHEATRGVMSGHPGLIYRLNGTDALGKCNLFRKRTGNRLTGPPDNQQEDEPGSERRIAGRREHEKMKCATIRGSPLGEPAVFPQEPCCPLLSPGPPAQAETMAELAFRRDISVLLRQSADWPLSPFRRAARVPQLCGLHVFLTPAYCEATAWEEAARTLLARRFAWCLASCDAMHRDGCPLSIGPAKTLHPTVRARGE</sequence>
<evidence type="ECO:0000313" key="2">
    <source>
        <dbReference type="EMBL" id="KAK4448130.1"/>
    </source>
</evidence>
<evidence type="ECO:0000256" key="1">
    <source>
        <dbReference type="SAM" id="MobiDB-lite"/>
    </source>
</evidence>
<dbReference type="EMBL" id="MU865945">
    <property type="protein sequence ID" value="KAK4448130.1"/>
    <property type="molecule type" value="Genomic_DNA"/>
</dbReference>
<reference evidence="2" key="2">
    <citation type="submission" date="2023-05" db="EMBL/GenBank/DDBJ databases">
        <authorList>
            <consortium name="Lawrence Berkeley National Laboratory"/>
            <person name="Steindorff A."/>
            <person name="Hensen N."/>
            <person name="Bonometti L."/>
            <person name="Westerberg I."/>
            <person name="Brannstrom I.O."/>
            <person name="Guillou S."/>
            <person name="Cros-Aarteil S."/>
            <person name="Calhoun S."/>
            <person name="Haridas S."/>
            <person name="Kuo A."/>
            <person name="Mondo S."/>
            <person name="Pangilinan J."/>
            <person name="Riley R."/>
            <person name="Labutti K."/>
            <person name="Andreopoulos B."/>
            <person name="Lipzen A."/>
            <person name="Chen C."/>
            <person name="Yanf M."/>
            <person name="Daum C."/>
            <person name="Ng V."/>
            <person name="Clum A."/>
            <person name="Ohm R."/>
            <person name="Martin F."/>
            <person name="Silar P."/>
            <person name="Natvig D."/>
            <person name="Lalanne C."/>
            <person name="Gautier V."/>
            <person name="Ament-Velasquez S.L."/>
            <person name="Kruys A."/>
            <person name="Hutchinson M.I."/>
            <person name="Powell A.J."/>
            <person name="Barry K."/>
            <person name="Miller A.N."/>
            <person name="Grigoriev I.V."/>
            <person name="Debuchy R."/>
            <person name="Gladieux P."/>
            <person name="Thoren M.H."/>
            <person name="Johannesson H."/>
        </authorList>
    </citation>
    <scope>NUCLEOTIDE SEQUENCE</scope>
    <source>
        <strain evidence="2">PSN243</strain>
    </source>
</reference>
<accession>A0AAV9GL47</accession>
<dbReference type="Proteomes" id="UP001321760">
    <property type="component" value="Unassembled WGS sequence"/>
</dbReference>
<evidence type="ECO:0000313" key="3">
    <source>
        <dbReference type="Proteomes" id="UP001321760"/>
    </source>
</evidence>
<feature type="region of interest" description="Disordered" evidence="1">
    <location>
        <begin position="107"/>
        <end position="137"/>
    </location>
</feature>
<dbReference type="AlphaFoldDB" id="A0AAV9GL47"/>
<feature type="compositionally biased region" description="Basic and acidic residues" evidence="1">
    <location>
        <begin position="125"/>
        <end position="137"/>
    </location>
</feature>
<comment type="caution">
    <text evidence="2">The sequence shown here is derived from an EMBL/GenBank/DDBJ whole genome shotgun (WGS) entry which is preliminary data.</text>
</comment>